<comment type="caution">
    <text evidence="10">The sequence shown here is derived from an EMBL/GenBank/DDBJ whole genome shotgun (WGS) entry which is preliminary data.</text>
</comment>
<sequence>MNPPINSSSRDRGNRLVTAVKDNLLLLLGLVALAWGLEGIDFVFRGFLDRFGIQPRAIASLPGILFAPFLHLGFTHLISNTVPFLILGSLVLVGGRKAFLSASLFIIVVGGAALWLFGPSHTNHIGASGLIFGYLGFLLTRGIVGKSGFWIVVSIGIILLYGGMLRGVLPGQPGISWQGHLFGFVAGMLAAWMMFSRGKTQRAGTGSRQNPSPY</sequence>
<keyword evidence="6 8" id="KW-1133">Transmembrane helix</keyword>
<dbReference type="Gene3D" id="1.20.1540.10">
    <property type="entry name" value="Rhomboid-like"/>
    <property type="match status" value="1"/>
</dbReference>
<feature type="transmembrane region" description="Helical" evidence="8">
    <location>
        <begin position="175"/>
        <end position="195"/>
    </location>
</feature>
<dbReference type="PANTHER" id="PTHR43066:SF1">
    <property type="entry name" value="RHOMBOID PROTEIN 2"/>
    <property type="match status" value="1"/>
</dbReference>
<keyword evidence="4 8" id="KW-0812">Transmembrane</keyword>
<dbReference type="Pfam" id="PF01694">
    <property type="entry name" value="Rhomboid"/>
    <property type="match status" value="1"/>
</dbReference>
<evidence type="ECO:0000256" key="4">
    <source>
        <dbReference type="ARBA" id="ARBA00022692"/>
    </source>
</evidence>
<dbReference type="EMBL" id="JAENIG010000004">
    <property type="protein sequence ID" value="MBK1854915.1"/>
    <property type="molecule type" value="Genomic_DNA"/>
</dbReference>
<keyword evidence="5" id="KW-0378">Hydrolase</keyword>
<dbReference type="GO" id="GO:0016020">
    <property type="term" value="C:membrane"/>
    <property type="evidence" value="ECO:0007669"/>
    <property type="project" value="UniProtKB-SubCell"/>
</dbReference>
<name>A0AAE2SB71_9BACT</name>
<evidence type="ECO:0000256" key="5">
    <source>
        <dbReference type="ARBA" id="ARBA00022801"/>
    </source>
</evidence>
<reference evidence="10" key="1">
    <citation type="submission" date="2021-01" db="EMBL/GenBank/DDBJ databases">
        <title>Modified the classification status of verrucomicrobia.</title>
        <authorList>
            <person name="Feng X."/>
        </authorList>
    </citation>
    <scope>NUCLEOTIDE SEQUENCE</scope>
    <source>
        <strain evidence="10">5K15</strain>
    </source>
</reference>
<feature type="domain" description="Peptidase S54 rhomboid" evidence="9">
    <location>
        <begin position="64"/>
        <end position="196"/>
    </location>
</feature>
<dbReference type="GO" id="GO:0006508">
    <property type="term" value="P:proteolysis"/>
    <property type="evidence" value="ECO:0007669"/>
    <property type="project" value="UniProtKB-KW"/>
</dbReference>
<evidence type="ECO:0000259" key="9">
    <source>
        <dbReference type="Pfam" id="PF01694"/>
    </source>
</evidence>
<dbReference type="RefSeq" id="WP_309489526.1">
    <property type="nucleotide sequence ID" value="NZ_JAENIG010000004.1"/>
</dbReference>
<gene>
    <name evidence="10" type="ORF">JIN83_08080</name>
</gene>
<feature type="transmembrane region" description="Helical" evidence="8">
    <location>
        <begin position="63"/>
        <end position="86"/>
    </location>
</feature>
<comment type="similarity">
    <text evidence="2">Belongs to the peptidase S54 family.</text>
</comment>
<evidence type="ECO:0000256" key="6">
    <source>
        <dbReference type="ARBA" id="ARBA00022989"/>
    </source>
</evidence>
<accession>A0AAE2SB71</accession>
<feature type="transmembrane region" description="Helical" evidence="8">
    <location>
        <begin position="149"/>
        <end position="169"/>
    </location>
</feature>
<organism evidence="10 11">
    <name type="scientific">Oceaniferula flava</name>
    <dbReference type="NCBI Taxonomy" id="2800421"/>
    <lineage>
        <taxon>Bacteria</taxon>
        <taxon>Pseudomonadati</taxon>
        <taxon>Verrucomicrobiota</taxon>
        <taxon>Verrucomicrobiia</taxon>
        <taxon>Verrucomicrobiales</taxon>
        <taxon>Verrucomicrobiaceae</taxon>
        <taxon>Oceaniferula</taxon>
    </lineage>
</organism>
<dbReference type="Proteomes" id="UP000634206">
    <property type="component" value="Unassembled WGS sequence"/>
</dbReference>
<evidence type="ECO:0000256" key="7">
    <source>
        <dbReference type="ARBA" id="ARBA00023136"/>
    </source>
</evidence>
<evidence type="ECO:0000256" key="8">
    <source>
        <dbReference type="SAM" id="Phobius"/>
    </source>
</evidence>
<dbReference type="InterPro" id="IPR022764">
    <property type="entry name" value="Peptidase_S54_rhomboid_dom"/>
</dbReference>
<feature type="transmembrane region" description="Helical" evidence="8">
    <location>
        <begin position="124"/>
        <end position="144"/>
    </location>
</feature>
<evidence type="ECO:0000313" key="11">
    <source>
        <dbReference type="Proteomes" id="UP000634206"/>
    </source>
</evidence>
<dbReference type="SUPFAM" id="SSF144091">
    <property type="entry name" value="Rhomboid-like"/>
    <property type="match status" value="1"/>
</dbReference>
<dbReference type="InterPro" id="IPR035952">
    <property type="entry name" value="Rhomboid-like_sf"/>
</dbReference>
<proteinExistence type="inferred from homology"/>
<keyword evidence="7 8" id="KW-0472">Membrane</keyword>
<keyword evidence="3 10" id="KW-0645">Protease</keyword>
<dbReference type="PANTHER" id="PTHR43066">
    <property type="entry name" value="RHOMBOID-RELATED PROTEIN"/>
    <property type="match status" value="1"/>
</dbReference>
<evidence type="ECO:0000256" key="3">
    <source>
        <dbReference type="ARBA" id="ARBA00022670"/>
    </source>
</evidence>
<dbReference type="GO" id="GO:0004252">
    <property type="term" value="F:serine-type endopeptidase activity"/>
    <property type="evidence" value="ECO:0007669"/>
    <property type="project" value="InterPro"/>
</dbReference>
<evidence type="ECO:0000313" key="10">
    <source>
        <dbReference type="EMBL" id="MBK1854915.1"/>
    </source>
</evidence>
<dbReference type="AlphaFoldDB" id="A0AAE2SB71"/>
<evidence type="ECO:0000256" key="2">
    <source>
        <dbReference type="ARBA" id="ARBA00009045"/>
    </source>
</evidence>
<comment type="subcellular location">
    <subcellularLocation>
        <location evidence="1">Membrane</location>
        <topology evidence="1">Multi-pass membrane protein</topology>
    </subcellularLocation>
</comment>
<evidence type="ECO:0000256" key="1">
    <source>
        <dbReference type="ARBA" id="ARBA00004141"/>
    </source>
</evidence>
<feature type="transmembrane region" description="Helical" evidence="8">
    <location>
        <begin position="98"/>
        <end position="118"/>
    </location>
</feature>
<keyword evidence="11" id="KW-1185">Reference proteome</keyword>
<protein>
    <submittedName>
        <fullName evidence="10">Rhomboid family intramembrane serine protease</fullName>
    </submittedName>
</protein>